<dbReference type="SUPFAM" id="SSF48403">
    <property type="entry name" value="Ankyrin repeat"/>
    <property type="match status" value="1"/>
</dbReference>
<dbReference type="Gene3D" id="1.25.40.20">
    <property type="entry name" value="Ankyrin repeat-containing domain"/>
    <property type="match status" value="3"/>
</dbReference>
<feature type="compositionally biased region" description="Polar residues" evidence="4">
    <location>
        <begin position="1"/>
        <end position="14"/>
    </location>
</feature>
<feature type="repeat" description="ANK" evidence="3">
    <location>
        <begin position="224"/>
        <end position="256"/>
    </location>
</feature>
<feature type="repeat" description="ANK" evidence="3">
    <location>
        <begin position="323"/>
        <end position="355"/>
    </location>
</feature>
<comment type="caution">
    <text evidence="5">The sequence shown here is derived from an EMBL/GenBank/DDBJ whole genome shotgun (WGS) entry which is preliminary data.</text>
</comment>
<feature type="repeat" description="ANK" evidence="3">
    <location>
        <begin position="257"/>
        <end position="289"/>
    </location>
</feature>
<dbReference type="InterPro" id="IPR036770">
    <property type="entry name" value="Ankyrin_rpt-contain_sf"/>
</dbReference>
<feature type="repeat" description="ANK" evidence="3">
    <location>
        <begin position="184"/>
        <end position="207"/>
    </location>
</feature>
<dbReference type="PROSITE" id="PS50088">
    <property type="entry name" value="ANK_REPEAT"/>
    <property type="match status" value="7"/>
</dbReference>
<protein>
    <submittedName>
        <fullName evidence="5">Ankyrin-1</fullName>
    </submittedName>
</protein>
<name>A0A2B4SZV0_STYPI</name>
<dbReference type="InterPro" id="IPR002110">
    <property type="entry name" value="Ankyrin_rpt"/>
</dbReference>
<dbReference type="Proteomes" id="UP000225706">
    <property type="component" value="Unassembled WGS sequence"/>
</dbReference>
<dbReference type="PANTHER" id="PTHR24173">
    <property type="entry name" value="ANKYRIN REPEAT CONTAINING"/>
    <property type="match status" value="1"/>
</dbReference>
<dbReference type="EMBL" id="LSMT01000003">
    <property type="protein sequence ID" value="PFX34623.1"/>
    <property type="molecule type" value="Genomic_DNA"/>
</dbReference>
<evidence type="ECO:0000313" key="6">
    <source>
        <dbReference type="Proteomes" id="UP000225706"/>
    </source>
</evidence>
<organism evidence="5 6">
    <name type="scientific">Stylophora pistillata</name>
    <name type="common">Smooth cauliflower coral</name>
    <dbReference type="NCBI Taxonomy" id="50429"/>
    <lineage>
        <taxon>Eukaryota</taxon>
        <taxon>Metazoa</taxon>
        <taxon>Cnidaria</taxon>
        <taxon>Anthozoa</taxon>
        <taxon>Hexacorallia</taxon>
        <taxon>Scleractinia</taxon>
        <taxon>Astrocoeniina</taxon>
        <taxon>Pocilloporidae</taxon>
        <taxon>Stylophora</taxon>
    </lineage>
</organism>
<feature type="repeat" description="ANK" evidence="3">
    <location>
        <begin position="290"/>
        <end position="322"/>
    </location>
</feature>
<proteinExistence type="predicted"/>
<evidence type="ECO:0000256" key="1">
    <source>
        <dbReference type="ARBA" id="ARBA00022737"/>
    </source>
</evidence>
<keyword evidence="2 3" id="KW-0040">ANK repeat</keyword>
<dbReference type="Pfam" id="PF13637">
    <property type="entry name" value="Ank_4"/>
    <property type="match status" value="1"/>
</dbReference>
<dbReference type="SMART" id="SM00248">
    <property type="entry name" value="ANK"/>
    <property type="match status" value="9"/>
</dbReference>
<dbReference type="OrthoDB" id="1661883at2759"/>
<evidence type="ECO:0000256" key="2">
    <source>
        <dbReference type="ARBA" id="ARBA00023043"/>
    </source>
</evidence>
<dbReference type="Pfam" id="PF00023">
    <property type="entry name" value="Ank"/>
    <property type="match status" value="1"/>
</dbReference>
<gene>
    <name evidence="5" type="primary">Ank1</name>
    <name evidence="5" type="ORF">AWC38_SpisGene404</name>
</gene>
<evidence type="ECO:0000256" key="4">
    <source>
        <dbReference type="SAM" id="MobiDB-lite"/>
    </source>
</evidence>
<feature type="repeat" description="ANK" evidence="3">
    <location>
        <begin position="117"/>
        <end position="150"/>
    </location>
</feature>
<sequence>MGKVQSGQISSDFSGSKELRSSRRWFNSQRPTRRRLKSSRDVAIDIGGEGKVGASPLHYAARFRESTSRQVSEAVAGGENGTVTDGEVNNNVPSEDESLIHFFVNECDRDVNVKDSYGSTPLHYAASKSSVTAVKELLKCGGIAVDAKDKSGSTPLHCAAIKHNVKIVEALLKAGSDPRAEDIERMTPIHFACTNRNADVVKLLLEHADRKEVVLDMLKARNKEGETALHSAVKSGHIDIVEMCLKKGAKVTERRRNLAQPLHIAAIYGYVDIAKLLVDHEANIKARNVNHEMPLHKAAAFNKIAMVDFLLEKGADIDCLDKDKYTPLLVAASGGHTDVVSKLLIRGADLQVKNVHDKTAIFLAAEGKRVDTLKRIMQHQDYLGIGVFIVTKCQYRSGHVDEFKTIAKFDPMEKCVTITQACNRYWRKCVISPDSIAIERENGWEGATPNHSHVALEWLLWTERNLGTRIQHARNGGEYSIPHGSRVYSVDGYDAQTRTVYEFHGCLFHGCRECFPQRNQIPFSSAGLTIEACRRQTTQKTVTLQRLGYTVVEMWQCQWEKLKKSSPDLRNFTQSLSLTTPLHPREAFFGGRTGATILYHRIDPTQGEQIRYVDVTS</sequence>
<dbReference type="PROSITE" id="PS50297">
    <property type="entry name" value="ANK_REP_REGION"/>
    <property type="match status" value="7"/>
</dbReference>
<dbReference type="Gene3D" id="3.40.960.10">
    <property type="entry name" value="VSR Endonuclease"/>
    <property type="match status" value="1"/>
</dbReference>
<reference evidence="6" key="1">
    <citation type="journal article" date="2017" name="bioRxiv">
        <title>Comparative analysis of the genomes of Stylophora pistillata and Acropora digitifera provides evidence for extensive differences between species of corals.</title>
        <authorList>
            <person name="Voolstra C.R."/>
            <person name="Li Y."/>
            <person name="Liew Y.J."/>
            <person name="Baumgarten S."/>
            <person name="Zoccola D."/>
            <person name="Flot J.-F."/>
            <person name="Tambutte S."/>
            <person name="Allemand D."/>
            <person name="Aranda M."/>
        </authorList>
    </citation>
    <scope>NUCLEOTIDE SEQUENCE [LARGE SCALE GENOMIC DNA]</scope>
</reference>
<keyword evidence="6" id="KW-1185">Reference proteome</keyword>
<dbReference type="STRING" id="50429.A0A2B4SZV0"/>
<feature type="repeat" description="ANK" evidence="3">
    <location>
        <begin position="151"/>
        <end position="183"/>
    </location>
</feature>
<accession>A0A2B4SZV0</accession>
<dbReference type="PANTHER" id="PTHR24173:SF83">
    <property type="entry name" value="SOCS BOX DOMAIN-CONTAINING PROTEIN"/>
    <property type="match status" value="1"/>
</dbReference>
<evidence type="ECO:0000256" key="3">
    <source>
        <dbReference type="PROSITE-ProRule" id="PRU00023"/>
    </source>
</evidence>
<evidence type="ECO:0000313" key="5">
    <source>
        <dbReference type="EMBL" id="PFX34623.1"/>
    </source>
</evidence>
<dbReference type="AlphaFoldDB" id="A0A2B4SZV0"/>
<feature type="region of interest" description="Disordered" evidence="4">
    <location>
        <begin position="1"/>
        <end position="41"/>
    </location>
</feature>
<keyword evidence="1" id="KW-0677">Repeat</keyword>
<dbReference type="Pfam" id="PF12796">
    <property type="entry name" value="Ank_2"/>
    <property type="match status" value="2"/>
</dbReference>
<dbReference type="PRINTS" id="PR01415">
    <property type="entry name" value="ANKYRIN"/>
</dbReference>